<protein>
    <recommendedName>
        <fullName evidence="2">EthD domain-containing protein</fullName>
    </recommendedName>
</protein>
<comment type="similarity">
    <text evidence="1">Belongs to the tpcK family.</text>
</comment>
<evidence type="ECO:0000259" key="2">
    <source>
        <dbReference type="Pfam" id="PF07110"/>
    </source>
</evidence>
<proteinExistence type="inferred from homology"/>
<dbReference type="EMBL" id="PDLN01000015">
    <property type="protein sequence ID" value="RDW65239.1"/>
    <property type="molecule type" value="Genomic_DNA"/>
</dbReference>
<dbReference type="Pfam" id="PF07110">
    <property type="entry name" value="EthD"/>
    <property type="match status" value="1"/>
</dbReference>
<keyword evidence="4" id="KW-1185">Reference proteome</keyword>
<reference evidence="3 4" key="1">
    <citation type="journal article" date="2018" name="IMA Fungus">
        <title>IMA Genome-F 9: Draft genome sequence of Annulohypoxylon stygium, Aspergillus mulundensis, Berkeleyomyces basicola (syn. Thielaviopsis basicola), Ceratocystis smalleyi, two Cercospora beticola strains, Coleophoma cylindrospora, Fusarium fracticaudum, Phialophora cf. hyalina, and Morchella septimelata.</title>
        <authorList>
            <person name="Wingfield B.D."/>
            <person name="Bills G.F."/>
            <person name="Dong Y."/>
            <person name="Huang W."/>
            <person name="Nel W.J."/>
            <person name="Swalarsk-Parry B.S."/>
            <person name="Vaghefi N."/>
            <person name="Wilken P.M."/>
            <person name="An Z."/>
            <person name="de Beer Z.W."/>
            <person name="De Vos L."/>
            <person name="Chen L."/>
            <person name="Duong T.A."/>
            <person name="Gao Y."/>
            <person name="Hammerbacher A."/>
            <person name="Kikkert J.R."/>
            <person name="Li Y."/>
            <person name="Li H."/>
            <person name="Li K."/>
            <person name="Li Q."/>
            <person name="Liu X."/>
            <person name="Ma X."/>
            <person name="Naidoo K."/>
            <person name="Pethybridge S.J."/>
            <person name="Sun J."/>
            <person name="Steenkamp E.T."/>
            <person name="van der Nest M.A."/>
            <person name="van Wyk S."/>
            <person name="Wingfield M.J."/>
            <person name="Xiong C."/>
            <person name="Yue Q."/>
            <person name="Zhang X."/>
        </authorList>
    </citation>
    <scope>NUCLEOTIDE SEQUENCE [LARGE SCALE GENOMIC DNA]</scope>
    <source>
        <strain evidence="3 4">BP5796</strain>
    </source>
</reference>
<dbReference type="SUPFAM" id="SSF54909">
    <property type="entry name" value="Dimeric alpha+beta barrel"/>
    <property type="match status" value="1"/>
</dbReference>
<name>A0A3D8QTW9_9HELO</name>
<dbReference type="InterPro" id="IPR009799">
    <property type="entry name" value="EthD_dom"/>
</dbReference>
<organism evidence="3 4">
    <name type="scientific">Coleophoma crateriformis</name>
    <dbReference type="NCBI Taxonomy" id="565419"/>
    <lineage>
        <taxon>Eukaryota</taxon>
        <taxon>Fungi</taxon>
        <taxon>Dikarya</taxon>
        <taxon>Ascomycota</taxon>
        <taxon>Pezizomycotina</taxon>
        <taxon>Leotiomycetes</taxon>
        <taxon>Helotiales</taxon>
        <taxon>Dermateaceae</taxon>
        <taxon>Coleophoma</taxon>
    </lineage>
</organism>
<dbReference type="AlphaFoldDB" id="A0A3D8QTW9"/>
<dbReference type="Gene3D" id="3.30.70.100">
    <property type="match status" value="2"/>
</dbReference>
<evidence type="ECO:0000256" key="1">
    <source>
        <dbReference type="ARBA" id="ARBA00005986"/>
    </source>
</evidence>
<evidence type="ECO:0000313" key="3">
    <source>
        <dbReference type="EMBL" id="RDW65239.1"/>
    </source>
</evidence>
<evidence type="ECO:0000313" key="4">
    <source>
        <dbReference type="Proteomes" id="UP000256328"/>
    </source>
</evidence>
<dbReference type="OrthoDB" id="3454835at2759"/>
<dbReference type="Proteomes" id="UP000256328">
    <property type="component" value="Unassembled WGS sequence"/>
</dbReference>
<sequence length="131" mass="14361">MENPAAAIHRITVFFKRKPGLTEEEFSQHWEKFHTPSHLRARPGDVPSGEGALDYDGGADFYVADYASYEAAFRDPYYINVIEPDERRFVDKGSQSGAVGTRIVGAVSTVGFEKVIIEGGKAMVGHGGLKL</sequence>
<accession>A0A3D8QTW9</accession>
<dbReference type="GO" id="GO:0016491">
    <property type="term" value="F:oxidoreductase activity"/>
    <property type="evidence" value="ECO:0007669"/>
    <property type="project" value="InterPro"/>
</dbReference>
<comment type="caution">
    <text evidence="3">The sequence shown here is derived from an EMBL/GenBank/DDBJ whole genome shotgun (WGS) entry which is preliminary data.</text>
</comment>
<feature type="domain" description="EthD" evidence="2">
    <location>
        <begin position="18"/>
        <end position="92"/>
    </location>
</feature>
<dbReference type="InterPro" id="IPR011008">
    <property type="entry name" value="Dimeric_a/b-barrel"/>
</dbReference>
<gene>
    <name evidence="3" type="ORF">BP5796_09931</name>
</gene>